<evidence type="ECO:0000313" key="2">
    <source>
        <dbReference type="Proteomes" id="UP000735302"/>
    </source>
</evidence>
<evidence type="ECO:0000313" key="1">
    <source>
        <dbReference type="EMBL" id="GFN95397.1"/>
    </source>
</evidence>
<comment type="caution">
    <text evidence="1">The sequence shown here is derived from an EMBL/GenBank/DDBJ whole genome shotgun (WGS) entry which is preliminary data.</text>
</comment>
<dbReference type="Proteomes" id="UP000735302">
    <property type="component" value="Unassembled WGS sequence"/>
</dbReference>
<accession>A0AAV3ZLD1</accession>
<organism evidence="1 2">
    <name type="scientific">Plakobranchus ocellatus</name>
    <dbReference type="NCBI Taxonomy" id="259542"/>
    <lineage>
        <taxon>Eukaryota</taxon>
        <taxon>Metazoa</taxon>
        <taxon>Spiralia</taxon>
        <taxon>Lophotrochozoa</taxon>
        <taxon>Mollusca</taxon>
        <taxon>Gastropoda</taxon>
        <taxon>Heterobranchia</taxon>
        <taxon>Euthyneura</taxon>
        <taxon>Panpulmonata</taxon>
        <taxon>Sacoglossa</taxon>
        <taxon>Placobranchoidea</taxon>
        <taxon>Plakobranchidae</taxon>
        <taxon>Plakobranchus</taxon>
    </lineage>
</organism>
<dbReference type="AlphaFoldDB" id="A0AAV3ZLD1"/>
<sequence length="111" mass="12570">MLYSLLNITKGFCTLSKRLTNPQANNRNSETICVTDNHGQSRKRRSRMLGPSSDQVIMAGLEPATVFLYESESTFHLAIRTINVAKWTRMRLGQKLGRQILKIDKSNSDSI</sequence>
<gene>
    <name evidence="1" type="ORF">PoB_002190300</name>
</gene>
<protein>
    <submittedName>
        <fullName evidence="1">Uncharacterized protein</fullName>
    </submittedName>
</protein>
<name>A0AAV3ZLD1_9GAST</name>
<keyword evidence="2" id="KW-1185">Reference proteome</keyword>
<dbReference type="EMBL" id="BLXT01002500">
    <property type="protein sequence ID" value="GFN95397.1"/>
    <property type="molecule type" value="Genomic_DNA"/>
</dbReference>
<reference evidence="1 2" key="1">
    <citation type="journal article" date="2021" name="Elife">
        <title>Chloroplast acquisition without the gene transfer in kleptoplastic sea slugs, Plakobranchus ocellatus.</title>
        <authorList>
            <person name="Maeda T."/>
            <person name="Takahashi S."/>
            <person name="Yoshida T."/>
            <person name="Shimamura S."/>
            <person name="Takaki Y."/>
            <person name="Nagai Y."/>
            <person name="Toyoda A."/>
            <person name="Suzuki Y."/>
            <person name="Arimoto A."/>
            <person name="Ishii H."/>
            <person name="Satoh N."/>
            <person name="Nishiyama T."/>
            <person name="Hasebe M."/>
            <person name="Maruyama T."/>
            <person name="Minagawa J."/>
            <person name="Obokata J."/>
            <person name="Shigenobu S."/>
        </authorList>
    </citation>
    <scope>NUCLEOTIDE SEQUENCE [LARGE SCALE GENOMIC DNA]</scope>
</reference>
<proteinExistence type="predicted"/>